<proteinExistence type="predicted"/>
<name>A0ABU0GRV3_9BACL</name>
<gene>
    <name evidence="1" type="ORF">QOZ98_000499</name>
</gene>
<organism evidence="1 2">
    <name type="scientific">Planomicrobium stackebrandtii</name>
    <dbReference type="NCBI Taxonomy" id="253160"/>
    <lineage>
        <taxon>Bacteria</taxon>
        <taxon>Bacillati</taxon>
        <taxon>Bacillota</taxon>
        <taxon>Bacilli</taxon>
        <taxon>Bacillales</taxon>
        <taxon>Caryophanaceae</taxon>
        <taxon>Planomicrobium</taxon>
    </lineage>
</organism>
<reference evidence="1 2" key="1">
    <citation type="submission" date="2023-07" db="EMBL/GenBank/DDBJ databases">
        <title>Genomic Encyclopedia of Type Strains, Phase IV (KMG-IV): sequencing the most valuable type-strain genomes for metagenomic binning, comparative biology and taxonomic classification.</title>
        <authorList>
            <person name="Goeker M."/>
        </authorList>
    </citation>
    <scope>NUCLEOTIDE SEQUENCE [LARGE SCALE GENOMIC DNA]</scope>
    <source>
        <strain evidence="1 2">DSM 16419</strain>
    </source>
</reference>
<evidence type="ECO:0000313" key="2">
    <source>
        <dbReference type="Proteomes" id="UP001241988"/>
    </source>
</evidence>
<keyword evidence="2" id="KW-1185">Reference proteome</keyword>
<comment type="caution">
    <text evidence="1">The sequence shown here is derived from an EMBL/GenBank/DDBJ whole genome shotgun (WGS) entry which is preliminary data.</text>
</comment>
<dbReference type="EMBL" id="JAUSWB010000001">
    <property type="protein sequence ID" value="MDQ0427674.1"/>
    <property type="molecule type" value="Genomic_DNA"/>
</dbReference>
<accession>A0ABU0GRV3</accession>
<evidence type="ECO:0000313" key="1">
    <source>
        <dbReference type="EMBL" id="MDQ0427674.1"/>
    </source>
</evidence>
<protein>
    <submittedName>
        <fullName evidence="1">Truncated hemoglobin YjbI</fullName>
    </submittedName>
</protein>
<sequence>MTKVTLKMKKGETVEKSQHEIESLTIEQFQESMGVIKEVFEIVQSNEALKDMFNQFYKDEELDDKELSIDLIFQYAIGAYDLLLINLPDQAIRLVSAMSGISLDVLKKQKLEDFYDFYDAVLEENDIEKLFKRGKLSLATTKIKLSFAKKLKKATA</sequence>
<dbReference type="Proteomes" id="UP001241988">
    <property type="component" value="Unassembled WGS sequence"/>
</dbReference>
<dbReference type="RefSeq" id="WP_308785945.1">
    <property type="nucleotide sequence ID" value="NZ_JAUSWB010000001.1"/>
</dbReference>